<dbReference type="InterPro" id="IPR035906">
    <property type="entry name" value="MetI-like_sf"/>
</dbReference>
<feature type="domain" description="ABC transmembrane type-1" evidence="8">
    <location>
        <begin position="65"/>
        <end position="254"/>
    </location>
</feature>
<dbReference type="GO" id="GO:0005886">
    <property type="term" value="C:plasma membrane"/>
    <property type="evidence" value="ECO:0007669"/>
    <property type="project" value="UniProtKB-SubCell"/>
</dbReference>
<dbReference type="EMBL" id="AP019822">
    <property type="protein sequence ID" value="BBM36874.1"/>
    <property type="molecule type" value="Genomic_DNA"/>
</dbReference>
<feature type="transmembrane region" description="Helical" evidence="7">
    <location>
        <begin position="103"/>
        <end position="124"/>
    </location>
</feature>
<evidence type="ECO:0000256" key="4">
    <source>
        <dbReference type="ARBA" id="ARBA00022692"/>
    </source>
</evidence>
<keyword evidence="5 7" id="KW-1133">Transmembrane helix</keyword>
<evidence type="ECO:0000313" key="9">
    <source>
        <dbReference type="EMBL" id="BBM36874.1"/>
    </source>
</evidence>
<feature type="transmembrane region" description="Helical" evidence="7">
    <location>
        <begin position="235"/>
        <end position="254"/>
    </location>
</feature>
<proteinExistence type="inferred from homology"/>
<gene>
    <name evidence="9" type="ORF">JCM16774_1820</name>
</gene>
<feature type="transmembrane region" description="Helical" evidence="7">
    <location>
        <begin position="71"/>
        <end position="91"/>
    </location>
</feature>
<keyword evidence="6 7" id="KW-0472">Membrane</keyword>
<accession>A0A510JCE0</accession>
<reference evidence="9 10" key="1">
    <citation type="submission" date="2019-07" db="EMBL/GenBank/DDBJ databases">
        <title>Complete Genome Sequence of Leptotrichia goodfellowii Strain JCM 16774.</title>
        <authorList>
            <person name="Watanabe S."/>
            <person name="Cui L."/>
        </authorList>
    </citation>
    <scope>NUCLEOTIDE SEQUENCE [LARGE SCALE GENOMIC DNA]</scope>
    <source>
        <strain evidence="9 10">JCM16774</strain>
    </source>
</reference>
<feature type="transmembrane region" description="Helical" evidence="7">
    <location>
        <begin position="9"/>
        <end position="28"/>
    </location>
</feature>
<name>A0A510JCE0_9FUSO</name>
<evidence type="ECO:0000256" key="7">
    <source>
        <dbReference type="RuleBase" id="RU363032"/>
    </source>
</evidence>
<dbReference type="Proteomes" id="UP000321606">
    <property type="component" value="Chromosome"/>
</dbReference>
<dbReference type="Pfam" id="PF00528">
    <property type="entry name" value="BPD_transp_1"/>
    <property type="match status" value="1"/>
</dbReference>
<dbReference type="CDD" id="cd06261">
    <property type="entry name" value="TM_PBP2"/>
    <property type="match status" value="1"/>
</dbReference>
<evidence type="ECO:0000256" key="5">
    <source>
        <dbReference type="ARBA" id="ARBA00022989"/>
    </source>
</evidence>
<organism evidence="9 10">
    <name type="scientific">Pseudoleptotrichia goodfellowii</name>
    <dbReference type="NCBI Taxonomy" id="157692"/>
    <lineage>
        <taxon>Bacteria</taxon>
        <taxon>Fusobacteriati</taxon>
        <taxon>Fusobacteriota</taxon>
        <taxon>Fusobacteriia</taxon>
        <taxon>Fusobacteriales</taxon>
        <taxon>Leptotrichiaceae</taxon>
        <taxon>Pseudoleptotrichia</taxon>
    </lineage>
</organism>
<evidence type="ECO:0000256" key="6">
    <source>
        <dbReference type="ARBA" id="ARBA00023136"/>
    </source>
</evidence>
<dbReference type="PROSITE" id="PS50928">
    <property type="entry name" value="ABC_TM1"/>
    <property type="match status" value="1"/>
</dbReference>
<dbReference type="InterPro" id="IPR050366">
    <property type="entry name" value="BP-dependent_transpt_permease"/>
</dbReference>
<dbReference type="GO" id="GO:0055085">
    <property type="term" value="P:transmembrane transport"/>
    <property type="evidence" value="ECO:0007669"/>
    <property type="project" value="InterPro"/>
</dbReference>
<dbReference type="SUPFAM" id="SSF161098">
    <property type="entry name" value="MetI-like"/>
    <property type="match status" value="1"/>
</dbReference>
<evidence type="ECO:0000259" key="8">
    <source>
        <dbReference type="PROSITE" id="PS50928"/>
    </source>
</evidence>
<keyword evidence="2 7" id="KW-0813">Transport</keyword>
<dbReference type="AlphaFoldDB" id="A0A510JCE0"/>
<evidence type="ECO:0000256" key="3">
    <source>
        <dbReference type="ARBA" id="ARBA00022475"/>
    </source>
</evidence>
<keyword evidence="4 7" id="KW-0812">Transmembrane</keyword>
<dbReference type="STRING" id="714315.GCA_000516535_01827"/>
<protein>
    <submittedName>
        <fullName evidence="9">ABC-type dipeptide/oligopeptide/nickel transport systems, permease components</fullName>
    </submittedName>
</protein>
<dbReference type="PANTHER" id="PTHR43386">
    <property type="entry name" value="OLIGOPEPTIDE TRANSPORT SYSTEM PERMEASE PROTEIN APPC"/>
    <property type="match status" value="1"/>
</dbReference>
<sequence>MKKISKKYIVYLSALILIIIIFRLFPVYDTGIINLNEKFLKMSGKHILGTDFLGRDIYSLLLKGGMRTLEVIVIASSFSFVTGIFAGMITGYTDSPLNVIPDFLIDLFMIIPTFILALVITSQFGLTPLNAGLSIGIGSIGGYYNQTKKLVQEIKKKEFVVASRMLGAGNGRIIFRHILPNIVKPVFTSLGNNMSGISLQYASLTFIGLGSDINNPDWGTMLYQYRIYLFDYPMMLLWPSLGIFLIAFVSNRLFDDREINNIKQGTIYD</sequence>
<dbReference type="Gene3D" id="1.10.3720.10">
    <property type="entry name" value="MetI-like"/>
    <property type="match status" value="1"/>
</dbReference>
<dbReference type="PANTHER" id="PTHR43386:SF1">
    <property type="entry name" value="D,D-DIPEPTIDE TRANSPORT SYSTEM PERMEASE PROTEIN DDPC-RELATED"/>
    <property type="match status" value="1"/>
</dbReference>
<comment type="subcellular location">
    <subcellularLocation>
        <location evidence="1 7">Cell membrane</location>
        <topology evidence="1 7">Multi-pass membrane protein</topology>
    </subcellularLocation>
</comment>
<evidence type="ECO:0000313" key="10">
    <source>
        <dbReference type="Proteomes" id="UP000321606"/>
    </source>
</evidence>
<dbReference type="InterPro" id="IPR000515">
    <property type="entry name" value="MetI-like"/>
</dbReference>
<comment type="similarity">
    <text evidence="7">Belongs to the binding-protein-dependent transport system permease family.</text>
</comment>
<evidence type="ECO:0000256" key="1">
    <source>
        <dbReference type="ARBA" id="ARBA00004651"/>
    </source>
</evidence>
<dbReference type="KEGG" id="lgo:JCM16774_1820"/>
<keyword evidence="3" id="KW-1003">Cell membrane</keyword>
<evidence type="ECO:0000256" key="2">
    <source>
        <dbReference type="ARBA" id="ARBA00022448"/>
    </source>
</evidence>